<feature type="active site" description="Charge relay system" evidence="2">
    <location>
        <position position="224"/>
    </location>
</feature>
<dbReference type="PANTHER" id="PTHR10824">
    <property type="entry name" value="ACYL-COENZYME A THIOESTERASE-RELATED"/>
    <property type="match status" value="1"/>
</dbReference>
<dbReference type="InterPro" id="IPR006862">
    <property type="entry name" value="Thio_Ohase/aa_AcTrfase"/>
</dbReference>
<feature type="domain" description="BAAT/Acyl-CoA thioester hydrolase C-terminal" evidence="4">
    <location>
        <begin position="196"/>
        <end position="404"/>
    </location>
</feature>
<sequence>MLHVDKVDSFLTEKLKISASGLTPFSNYKFELRLHSANGILRSYCILKSDEHGKIDLPSAKPIRGTYLDADPMGLFLTLERTDDVPFGDMVRNPDAVPFFYTLRLLSESEQLLDEVNLKKRYLHPSVTEIEVKQDGIWGFIFKPPGPGPFPCIIDSPVLSGKIFKAHAPLFAAEGFLSFCFPMFDEPGLPSRMQDVDIEYLSKHIKYVESLPYCSDKIGFYGISFAGAIAHHLATKHPEISAVATTNGPEAFYKEKGYMKENGKPMECETLNDSLSTMPNGVLRQRESFLDLFSRLKPETSIKWDQIPRHIPFRILAAMDDWIIDGISNGSHVRDHLLKTGHKVEVEFTNSGHVTIVPYMPHPAFAYNKFVNVILGFGGETAIHSKAQETAWQNHIKFFKKHLGTPKTLPDYKRDTHIVIPGKSGSKI</sequence>
<feature type="active site" description="Charge relay system" evidence="2">
    <location>
        <position position="353"/>
    </location>
</feature>
<dbReference type="Gene3D" id="3.40.50.1820">
    <property type="entry name" value="alpha/beta hydrolase"/>
    <property type="match status" value="1"/>
</dbReference>
<protein>
    <submittedName>
        <fullName evidence="5">Uncharacterized protein</fullName>
    </submittedName>
</protein>
<dbReference type="InterPro" id="IPR014940">
    <property type="entry name" value="BAAT_C"/>
</dbReference>
<feature type="active site" description="Charge relay system" evidence="2">
    <location>
        <position position="321"/>
    </location>
</feature>
<dbReference type="Pfam" id="PF08840">
    <property type="entry name" value="BAAT_C"/>
    <property type="match status" value="1"/>
</dbReference>
<dbReference type="GO" id="GO:0006637">
    <property type="term" value="P:acyl-CoA metabolic process"/>
    <property type="evidence" value="ECO:0007669"/>
    <property type="project" value="InterPro"/>
</dbReference>
<keyword evidence="6" id="KW-1185">Reference proteome</keyword>
<dbReference type="GO" id="GO:0006631">
    <property type="term" value="P:fatty acid metabolic process"/>
    <property type="evidence" value="ECO:0007669"/>
    <property type="project" value="TreeGrafter"/>
</dbReference>
<name>A0A2G5T9B3_9PELO</name>
<dbReference type="STRING" id="1611254.A0A2G5T9B3"/>
<dbReference type="Gene3D" id="2.60.40.2240">
    <property type="entry name" value="Acyl-CoA thioester hydrolase/BAAT N-terminal domain"/>
    <property type="match status" value="1"/>
</dbReference>
<reference evidence="6" key="1">
    <citation type="submission" date="2017-10" db="EMBL/GenBank/DDBJ databases">
        <title>Rapid genome shrinkage in a self-fertile nematode reveals novel sperm competition proteins.</title>
        <authorList>
            <person name="Yin D."/>
            <person name="Schwarz E.M."/>
            <person name="Thomas C.G."/>
            <person name="Felde R.L."/>
            <person name="Korf I.F."/>
            <person name="Cutter A.D."/>
            <person name="Schartner C.M."/>
            <person name="Ralston E.J."/>
            <person name="Meyer B.J."/>
            <person name="Haag E.S."/>
        </authorList>
    </citation>
    <scope>NUCLEOTIDE SEQUENCE [LARGE SCALE GENOMIC DNA]</scope>
    <source>
        <strain evidence="6">JU1422</strain>
    </source>
</reference>
<dbReference type="Proteomes" id="UP000230233">
    <property type="component" value="Chromosome V"/>
</dbReference>
<evidence type="ECO:0000256" key="2">
    <source>
        <dbReference type="PIRSR" id="PIRSR016521-1"/>
    </source>
</evidence>
<evidence type="ECO:0000313" key="6">
    <source>
        <dbReference type="Proteomes" id="UP000230233"/>
    </source>
</evidence>
<dbReference type="EMBL" id="PDUG01000005">
    <property type="protein sequence ID" value="PIC23872.1"/>
    <property type="molecule type" value="Genomic_DNA"/>
</dbReference>
<dbReference type="InterPro" id="IPR029058">
    <property type="entry name" value="AB_hydrolase_fold"/>
</dbReference>
<dbReference type="FunFam" id="2.60.40.2240:FF:000003">
    <property type="entry name" value="Protein CBG04103"/>
    <property type="match status" value="1"/>
</dbReference>
<evidence type="ECO:0000313" key="5">
    <source>
        <dbReference type="EMBL" id="PIC23872.1"/>
    </source>
</evidence>
<comment type="caution">
    <text evidence="5">The sequence shown here is derived from an EMBL/GenBank/DDBJ whole genome shotgun (WGS) entry which is preliminary data.</text>
</comment>
<dbReference type="AlphaFoldDB" id="A0A2G5T9B3"/>
<dbReference type="GO" id="GO:0047617">
    <property type="term" value="F:fatty acyl-CoA hydrolase activity"/>
    <property type="evidence" value="ECO:0007669"/>
    <property type="project" value="TreeGrafter"/>
</dbReference>
<dbReference type="InterPro" id="IPR042490">
    <property type="entry name" value="Thio_Ohase/BAAT_N"/>
</dbReference>
<dbReference type="PIRSF" id="PIRSF016521">
    <property type="entry name" value="Acyl-CoA_hydro"/>
    <property type="match status" value="1"/>
</dbReference>
<dbReference type="InterPro" id="IPR016662">
    <property type="entry name" value="Acyl-CoA_thioEstase_long-chain"/>
</dbReference>
<organism evidence="5 6">
    <name type="scientific">Caenorhabditis nigoni</name>
    <dbReference type="NCBI Taxonomy" id="1611254"/>
    <lineage>
        <taxon>Eukaryota</taxon>
        <taxon>Metazoa</taxon>
        <taxon>Ecdysozoa</taxon>
        <taxon>Nematoda</taxon>
        <taxon>Chromadorea</taxon>
        <taxon>Rhabditida</taxon>
        <taxon>Rhabditina</taxon>
        <taxon>Rhabditomorpha</taxon>
        <taxon>Rhabditoidea</taxon>
        <taxon>Rhabditidae</taxon>
        <taxon>Peloderinae</taxon>
        <taxon>Caenorhabditis</taxon>
    </lineage>
</organism>
<dbReference type="SUPFAM" id="SSF53474">
    <property type="entry name" value="alpha/beta-Hydrolases"/>
    <property type="match status" value="1"/>
</dbReference>
<gene>
    <name evidence="5" type="primary">Cnig_chr_V.g17415</name>
    <name evidence="5" type="ORF">B9Z55_017415</name>
</gene>
<accession>A0A2G5T9B3</accession>
<feature type="domain" description="Acyl-CoA thioester hydrolase/bile acid-CoA amino acid N-acetyltransferase" evidence="3">
    <location>
        <begin position="13"/>
        <end position="134"/>
    </location>
</feature>
<comment type="similarity">
    <text evidence="1">Belongs to the C/M/P thioester hydrolase family.</text>
</comment>
<evidence type="ECO:0000259" key="3">
    <source>
        <dbReference type="Pfam" id="PF04775"/>
    </source>
</evidence>
<evidence type="ECO:0000256" key="1">
    <source>
        <dbReference type="ARBA" id="ARBA00006538"/>
    </source>
</evidence>
<dbReference type="PANTHER" id="PTHR10824:SF8">
    <property type="entry name" value="BAAT_C DOMAIN-CONTAINING PROTEIN"/>
    <property type="match status" value="1"/>
</dbReference>
<dbReference type="Pfam" id="PF04775">
    <property type="entry name" value="Bile_Hydr_Trans"/>
    <property type="match status" value="1"/>
</dbReference>
<proteinExistence type="inferred from homology"/>
<dbReference type="OrthoDB" id="6347013at2759"/>
<evidence type="ECO:0000259" key="4">
    <source>
        <dbReference type="Pfam" id="PF08840"/>
    </source>
</evidence>
<dbReference type="FunFam" id="3.40.50.1820:FF:000024">
    <property type="entry name" value="acyl-coenzyme A thioesterase 4"/>
    <property type="match status" value="1"/>
</dbReference>